<name>A0A7H8N6F9_9ACTN</name>
<gene>
    <name evidence="1" type="ORF">HUT08_11105</name>
</gene>
<evidence type="ECO:0000313" key="1">
    <source>
        <dbReference type="EMBL" id="QKW50002.1"/>
    </source>
</evidence>
<sequence length="154" mass="15946">MSTHGVRVTLLVWKPVNADAPGDVAAGWPQVLQVRDGAGPWQAPSVVLRGGELVMGAAERVAYALGLTLPNVHRVLAVDQRPAARGWPGEVVLVVDGGWVAGEDAEVTGGGADSCAHAGRHRRRWASADALADDRELVVALGAAVAKLPPFVLG</sequence>
<protein>
    <submittedName>
        <fullName evidence="1">Uncharacterized protein</fullName>
    </submittedName>
</protein>
<accession>A0A7H8N6F9</accession>
<reference evidence="1 2" key="1">
    <citation type="submission" date="2020-06" db="EMBL/GenBank/DDBJ databases">
        <title>Genome mining for natural products.</title>
        <authorList>
            <person name="Zhang B."/>
            <person name="Shi J."/>
            <person name="Ge H."/>
        </authorList>
    </citation>
    <scope>NUCLEOTIDE SEQUENCE [LARGE SCALE GENOMIC DNA]</scope>
    <source>
        <strain evidence="1 2">NA00687</strain>
    </source>
</reference>
<dbReference type="RefSeq" id="WP_176161737.1">
    <property type="nucleotide sequence ID" value="NZ_CP054929.1"/>
</dbReference>
<dbReference type="EMBL" id="CP054929">
    <property type="protein sequence ID" value="QKW50002.1"/>
    <property type="molecule type" value="Genomic_DNA"/>
</dbReference>
<dbReference type="Proteomes" id="UP000509303">
    <property type="component" value="Chromosome"/>
</dbReference>
<organism evidence="1 2">
    <name type="scientific">Streptomyces buecherae</name>
    <dbReference type="NCBI Taxonomy" id="2763006"/>
    <lineage>
        <taxon>Bacteria</taxon>
        <taxon>Bacillati</taxon>
        <taxon>Actinomycetota</taxon>
        <taxon>Actinomycetes</taxon>
        <taxon>Kitasatosporales</taxon>
        <taxon>Streptomycetaceae</taxon>
        <taxon>Streptomyces</taxon>
    </lineage>
</organism>
<keyword evidence="2" id="KW-1185">Reference proteome</keyword>
<evidence type="ECO:0000313" key="2">
    <source>
        <dbReference type="Proteomes" id="UP000509303"/>
    </source>
</evidence>
<proteinExistence type="predicted"/>
<dbReference type="AlphaFoldDB" id="A0A7H8N6F9"/>